<dbReference type="GO" id="GO:0006520">
    <property type="term" value="P:amino acid metabolic process"/>
    <property type="evidence" value="ECO:0007669"/>
    <property type="project" value="InterPro"/>
</dbReference>
<dbReference type="InterPro" id="IPR015422">
    <property type="entry name" value="PyrdxlP-dep_Trfase_small"/>
</dbReference>
<evidence type="ECO:0000256" key="7">
    <source>
        <dbReference type="RuleBase" id="RU000382"/>
    </source>
</evidence>
<accession>A0A1I3GN25</accession>
<dbReference type="OrthoDB" id="9803665at2"/>
<dbReference type="PRINTS" id="PR00800">
    <property type="entry name" value="YHDCRBOXLASE"/>
</dbReference>
<dbReference type="GO" id="GO:0016831">
    <property type="term" value="F:carboxy-lyase activity"/>
    <property type="evidence" value="ECO:0007669"/>
    <property type="project" value="UniProtKB-KW"/>
</dbReference>
<dbReference type="SUPFAM" id="SSF53383">
    <property type="entry name" value="PLP-dependent transferases"/>
    <property type="match status" value="1"/>
</dbReference>
<evidence type="ECO:0000256" key="3">
    <source>
        <dbReference type="ARBA" id="ARBA00022793"/>
    </source>
</evidence>
<sequence length="460" mass="50559">MNHDVLPDWAARAALWVRDYHAGLRDRPVRAQIRPGDLLAQLPDTPPETPEGMETIWDDFARLIPDALTHWQHPRFFAYFPANASPASMLAEQLIAGIGAQGMLWQTSPAATELEQAMMVWLRRALALPEDFTGTIHDSATTATFCAVLTMRERALGFRGLTEGLSGAPVMRLYASAQTHSSVDKAARLAGIGQNNLVKIATRDDLSMDPEALRQAIEADKAAGRLPIGVVFCSGGTGVGAFDDIAAGLAVARDHDLYTHVDAAWAGSAMICREFRPLWAGAEGCDSIVFNPHKWLGAQFDCAVQFLRDPVAQINTLGLRPDYLQTLEGEGAPNFNEWTLPLGRRFRALKLWFVLRAYGLDGLRTRLRNHVAWTEELAGVLAQIPGVEVVTDPRLALFSFALTQGDAATEALLTRINADGRIYLTQTRHAGRFVIRFTCGTWDCTRDDVMATAEVIRDLL</sequence>
<gene>
    <name evidence="8" type="ORF">SAMN04488095_0264</name>
</gene>
<dbReference type="Proteomes" id="UP000199110">
    <property type="component" value="Unassembled WGS sequence"/>
</dbReference>
<keyword evidence="3" id="KW-0210">Decarboxylase</keyword>
<evidence type="ECO:0000313" key="8">
    <source>
        <dbReference type="EMBL" id="SFI24908.1"/>
    </source>
</evidence>
<feature type="modified residue" description="N6-(pyridoxal phosphate)lysine" evidence="6">
    <location>
        <position position="294"/>
    </location>
</feature>
<dbReference type="Gene3D" id="1.20.1340.10">
    <property type="entry name" value="dopa decarboxylase, N-terminal domain"/>
    <property type="match status" value="1"/>
</dbReference>
<dbReference type="InterPro" id="IPR010977">
    <property type="entry name" value="Aromatic_deC"/>
</dbReference>
<dbReference type="Gene3D" id="3.90.1150.10">
    <property type="entry name" value="Aspartate Aminotransferase, domain 1"/>
    <property type="match status" value="1"/>
</dbReference>
<evidence type="ECO:0000256" key="2">
    <source>
        <dbReference type="ARBA" id="ARBA00009533"/>
    </source>
</evidence>
<organism evidence="8 9">
    <name type="scientific">Jannaschia pohangensis</name>
    <dbReference type="NCBI Taxonomy" id="390807"/>
    <lineage>
        <taxon>Bacteria</taxon>
        <taxon>Pseudomonadati</taxon>
        <taxon>Pseudomonadota</taxon>
        <taxon>Alphaproteobacteria</taxon>
        <taxon>Rhodobacterales</taxon>
        <taxon>Roseobacteraceae</taxon>
        <taxon>Jannaschia</taxon>
    </lineage>
</organism>
<dbReference type="Pfam" id="PF00282">
    <property type="entry name" value="Pyridoxal_deC"/>
    <property type="match status" value="1"/>
</dbReference>
<comment type="similarity">
    <text evidence="2 7">Belongs to the group II decarboxylase family.</text>
</comment>
<protein>
    <submittedName>
        <fullName evidence="8">Aromatic-L-amino-acid decarboxylase</fullName>
    </submittedName>
</protein>
<evidence type="ECO:0000256" key="5">
    <source>
        <dbReference type="ARBA" id="ARBA00023239"/>
    </source>
</evidence>
<dbReference type="PANTHER" id="PTHR11999:SF70">
    <property type="entry name" value="MIP05841P"/>
    <property type="match status" value="1"/>
</dbReference>
<dbReference type="GO" id="GO:0005737">
    <property type="term" value="C:cytoplasm"/>
    <property type="evidence" value="ECO:0007669"/>
    <property type="project" value="TreeGrafter"/>
</dbReference>
<evidence type="ECO:0000256" key="4">
    <source>
        <dbReference type="ARBA" id="ARBA00022898"/>
    </source>
</evidence>
<evidence type="ECO:0000313" key="9">
    <source>
        <dbReference type="Proteomes" id="UP000199110"/>
    </source>
</evidence>
<dbReference type="STRING" id="390807.SAMN04488095_0264"/>
<dbReference type="InterPro" id="IPR015421">
    <property type="entry name" value="PyrdxlP-dep_Trfase_major"/>
</dbReference>
<name>A0A1I3GN25_9RHOB</name>
<dbReference type="InterPro" id="IPR015424">
    <property type="entry name" value="PyrdxlP-dep_Trfase"/>
</dbReference>
<evidence type="ECO:0000256" key="6">
    <source>
        <dbReference type="PIRSR" id="PIRSR602129-50"/>
    </source>
</evidence>
<dbReference type="GO" id="GO:0030170">
    <property type="term" value="F:pyridoxal phosphate binding"/>
    <property type="evidence" value="ECO:0007669"/>
    <property type="project" value="InterPro"/>
</dbReference>
<dbReference type="RefSeq" id="WP_092776282.1">
    <property type="nucleotide sequence ID" value="NZ_FORA01000001.1"/>
</dbReference>
<dbReference type="PANTHER" id="PTHR11999">
    <property type="entry name" value="GROUP II PYRIDOXAL-5-PHOSPHATE DECARBOXYLASE"/>
    <property type="match status" value="1"/>
</dbReference>
<dbReference type="GO" id="GO:0019752">
    <property type="term" value="P:carboxylic acid metabolic process"/>
    <property type="evidence" value="ECO:0007669"/>
    <property type="project" value="InterPro"/>
</dbReference>
<comment type="cofactor">
    <cofactor evidence="1 6 7">
        <name>pyridoxal 5'-phosphate</name>
        <dbReference type="ChEBI" id="CHEBI:597326"/>
    </cofactor>
</comment>
<dbReference type="EMBL" id="FORA01000001">
    <property type="protein sequence ID" value="SFI24908.1"/>
    <property type="molecule type" value="Genomic_DNA"/>
</dbReference>
<dbReference type="InterPro" id="IPR002129">
    <property type="entry name" value="PyrdxlP-dep_de-COase"/>
</dbReference>
<evidence type="ECO:0000256" key="1">
    <source>
        <dbReference type="ARBA" id="ARBA00001933"/>
    </source>
</evidence>
<keyword evidence="9" id="KW-1185">Reference proteome</keyword>
<keyword evidence="4 6" id="KW-0663">Pyridoxal phosphate</keyword>
<dbReference type="PROSITE" id="PS00392">
    <property type="entry name" value="DDC_GAD_HDC_YDC"/>
    <property type="match status" value="1"/>
</dbReference>
<reference evidence="8 9" key="1">
    <citation type="submission" date="2016-10" db="EMBL/GenBank/DDBJ databases">
        <authorList>
            <person name="de Groot N.N."/>
        </authorList>
    </citation>
    <scope>NUCLEOTIDE SEQUENCE [LARGE SCALE GENOMIC DNA]</scope>
    <source>
        <strain evidence="8 9">DSM 19073</strain>
    </source>
</reference>
<dbReference type="Gene3D" id="3.40.640.10">
    <property type="entry name" value="Type I PLP-dependent aspartate aminotransferase-like (Major domain)"/>
    <property type="match status" value="1"/>
</dbReference>
<dbReference type="AlphaFoldDB" id="A0A1I3GN25"/>
<keyword evidence="5 7" id="KW-0456">Lyase</keyword>
<dbReference type="InterPro" id="IPR021115">
    <property type="entry name" value="Pyridoxal-P_BS"/>
</dbReference>
<proteinExistence type="inferred from homology"/>